<evidence type="ECO:0000256" key="3">
    <source>
        <dbReference type="SAM" id="MobiDB-lite"/>
    </source>
</evidence>
<dbReference type="AlphaFoldDB" id="A0A840HSH9"/>
<gene>
    <name evidence="5" type="ORF">HNQ99_000818</name>
</gene>
<reference evidence="5 6" key="1">
    <citation type="submission" date="2020-08" db="EMBL/GenBank/DDBJ databases">
        <title>Genomic Encyclopedia of Type Strains, Phase IV (KMG-IV): sequencing the most valuable type-strain genomes for metagenomic binning, comparative biology and taxonomic classification.</title>
        <authorList>
            <person name="Goeker M."/>
        </authorList>
    </citation>
    <scope>NUCLEOTIDE SEQUENCE [LARGE SCALE GENOMIC DNA]</scope>
    <source>
        <strain evidence="5 6">DSM 7465</strain>
    </source>
</reference>
<comment type="similarity">
    <text evidence="1">Belongs to the Skp family.</text>
</comment>
<evidence type="ECO:0000313" key="6">
    <source>
        <dbReference type="Proteomes" id="UP000575068"/>
    </source>
</evidence>
<dbReference type="Gene3D" id="3.30.910.20">
    <property type="entry name" value="Skp domain"/>
    <property type="match status" value="1"/>
</dbReference>
<dbReference type="GO" id="GO:0051082">
    <property type="term" value="F:unfolded protein binding"/>
    <property type="evidence" value="ECO:0007669"/>
    <property type="project" value="InterPro"/>
</dbReference>
<organism evidence="5 6">
    <name type="scientific">Rhizorhapis suberifaciens</name>
    <name type="common">corky root of lettuce</name>
    <dbReference type="NCBI Taxonomy" id="13656"/>
    <lineage>
        <taxon>Bacteria</taxon>
        <taxon>Pseudomonadati</taxon>
        <taxon>Pseudomonadota</taxon>
        <taxon>Alphaproteobacteria</taxon>
        <taxon>Sphingomonadales</taxon>
        <taxon>Sphingomonadaceae</taxon>
        <taxon>Rhizorhapis</taxon>
    </lineage>
</organism>
<dbReference type="Pfam" id="PF03938">
    <property type="entry name" value="OmpH"/>
    <property type="match status" value="1"/>
</dbReference>
<keyword evidence="2 4" id="KW-0732">Signal</keyword>
<dbReference type="GO" id="GO:0050821">
    <property type="term" value="P:protein stabilization"/>
    <property type="evidence" value="ECO:0007669"/>
    <property type="project" value="TreeGrafter"/>
</dbReference>
<dbReference type="InterPro" id="IPR005632">
    <property type="entry name" value="Chaperone_Skp"/>
</dbReference>
<keyword evidence="6" id="KW-1185">Reference proteome</keyword>
<dbReference type="GO" id="GO:0005829">
    <property type="term" value="C:cytosol"/>
    <property type="evidence" value="ECO:0007669"/>
    <property type="project" value="TreeGrafter"/>
</dbReference>
<dbReference type="RefSeq" id="WP_184474352.1">
    <property type="nucleotide sequence ID" value="NZ_JACHOV010000002.1"/>
</dbReference>
<dbReference type="EMBL" id="JACHOV010000002">
    <property type="protein sequence ID" value="MBB4640530.1"/>
    <property type="molecule type" value="Genomic_DNA"/>
</dbReference>
<feature type="chain" id="PRO_5032732849" evidence="4">
    <location>
        <begin position="28"/>
        <end position="207"/>
    </location>
</feature>
<sequence length="207" mass="21904">MKMMLKAAALGLAPIAGFAMIAAPAAAQTKLGVGVADLEQAMVKSTAFTNAMTAMQTTYKTQIDAFNARKTTLDTELQTKANELQAAQKAAGSNTASLQPKIEAFQQRRAAIQQELSTLGRPIAMAQAYVEEQISAKISDALKTAMVKRKVDLVLQPGATVSYQPTVDITDSVTTELNALVSSAQIVPPAGWQPGQQKQQPASTPSR</sequence>
<dbReference type="SMART" id="SM00935">
    <property type="entry name" value="OmpH"/>
    <property type="match status" value="1"/>
</dbReference>
<evidence type="ECO:0000256" key="4">
    <source>
        <dbReference type="SAM" id="SignalP"/>
    </source>
</evidence>
<dbReference type="PANTHER" id="PTHR35089:SF1">
    <property type="entry name" value="CHAPERONE PROTEIN SKP"/>
    <property type="match status" value="1"/>
</dbReference>
<evidence type="ECO:0000313" key="5">
    <source>
        <dbReference type="EMBL" id="MBB4640530.1"/>
    </source>
</evidence>
<evidence type="ECO:0000256" key="1">
    <source>
        <dbReference type="ARBA" id="ARBA00009091"/>
    </source>
</evidence>
<feature type="signal peptide" evidence="4">
    <location>
        <begin position="1"/>
        <end position="27"/>
    </location>
</feature>
<dbReference type="Proteomes" id="UP000575068">
    <property type="component" value="Unassembled WGS sequence"/>
</dbReference>
<evidence type="ECO:0000256" key="2">
    <source>
        <dbReference type="ARBA" id="ARBA00022729"/>
    </source>
</evidence>
<comment type="caution">
    <text evidence="5">The sequence shown here is derived from an EMBL/GenBank/DDBJ whole genome shotgun (WGS) entry which is preliminary data.</text>
</comment>
<name>A0A840HSH9_9SPHN</name>
<dbReference type="PANTHER" id="PTHR35089">
    <property type="entry name" value="CHAPERONE PROTEIN SKP"/>
    <property type="match status" value="1"/>
</dbReference>
<feature type="compositionally biased region" description="Polar residues" evidence="3">
    <location>
        <begin position="194"/>
        <end position="207"/>
    </location>
</feature>
<protein>
    <submittedName>
        <fullName evidence="5">Skp family chaperone for outer membrane proteins</fullName>
    </submittedName>
</protein>
<accession>A0A840HSH9</accession>
<dbReference type="InterPro" id="IPR024930">
    <property type="entry name" value="Skp_dom_sf"/>
</dbReference>
<feature type="region of interest" description="Disordered" evidence="3">
    <location>
        <begin position="188"/>
        <end position="207"/>
    </location>
</feature>
<proteinExistence type="inferred from homology"/>
<dbReference type="SUPFAM" id="SSF111384">
    <property type="entry name" value="OmpH-like"/>
    <property type="match status" value="1"/>
</dbReference>